<dbReference type="Proteomes" id="UP001597169">
    <property type="component" value="Unassembled WGS sequence"/>
</dbReference>
<dbReference type="GO" id="GO:0032259">
    <property type="term" value="P:methylation"/>
    <property type="evidence" value="ECO:0007669"/>
    <property type="project" value="UniProtKB-KW"/>
</dbReference>
<dbReference type="Pfam" id="PF13649">
    <property type="entry name" value="Methyltransf_25"/>
    <property type="match status" value="1"/>
</dbReference>
<evidence type="ECO:0000259" key="3">
    <source>
        <dbReference type="Pfam" id="PF13649"/>
    </source>
</evidence>
<dbReference type="SUPFAM" id="SSF53335">
    <property type="entry name" value="S-adenosyl-L-methionine-dependent methyltransferases"/>
    <property type="match status" value="1"/>
</dbReference>
<name>A0ABW3PZJ7_9BACL</name>
<keyword evidence="2 4" id="KW-0808">Transferase</keyword>
<evidence type="ECO:0000313" key="5">
    <source>
        <dbReference type="Proteomes" id="UP001597169"/>
    </source>
</evidence>
<dbReference type="RefSeq" id="WP_251582855.1">
    <property type="nucleotide sequence ID" value="NZ_JBHTKX010000002.1"/>
</dbReference>
<sequence>MLDKDKVNSFWNRRAEVNDPVVATHLKHDDAVEYDENLVRKYIKSNNVKVLDLGCGTGRTTNRIEKYVGSIRAVDKQQKFLDHCIKSKKVELVCADVETYLDETKYDIILLFGVMNYLSLEEANNVYKNCKKMLGDGGVLLVKHACGVKENVYVDHYSEAIADNYCAEYRYVELEKNLLENEGFNVEILDIYPDHLNPWSNTHFYAFICTSK</sequence>
<dbReference type="InterPro" id="IPR029063">
    <property type="entry name" value="SAM-dependent_MTases_sf"/>
</dbReference>
<accession>A0ABW3PZJ7</accession>
<dbReference type="EMBL" id="JBHTKX010000002">
    <property type="protein sequence ID" value="MFD1130133.1"/>
    <property type="molecule type" value="Genomic_DNA"/>
</dbReference>
<evidence type="ECO:0000256" key="1">
    <source>
        <dbReference type="ARBA" id="ARBA00022603"/>
    </source>
</evidence>
<dbReference type="PANTHER" id="PTHR43861:SF1">
    <property type="entry name" value="TRANS-ACONITATE 2-METHYLTRANSFERASE"/>
    <property type="match status" value="1"/>
</dbReference>
<evidence type="ECO:0000313" key="4">
    <source>
        <dbReference type="EMBL" id="MFD1130133.1"/>
    </source>
</evidence>
<dbReference type="Gene3D" id="3.40.50.150">
    <property type="entry name" value="Vaccinia Virus protein VP39"/>
    <property type="match status" value="1"/>
</dbReference>
<reference evidence="5" key="1">
    <citation type="journal article" date="2019" name="Int. J. Syst. Evol. Microbiol.">
        <title>The Global Catalogue of Microorganisms (GCM) 10K type strain sequencing project: providing services to taxonomists for standard genome sequencing and annotation.</title>
        <authorList>
            <consortium name="The Broad Institute Genomics Platform"/>
            <consortium name="The Broad Institute Genome Sequencing Center for Infectious Disease"/>
            <person name="Wu L."/>
            <person name="Ma J."/>
        </authorList>
    </citation>
    <scope>NUCLEOTIDE SEQUENCE [LARGE SCALE GENOMIC DNA]</scope>
    <source>
        <strain evidence="5">CCUG 53519</strain>
    </source>
</reference>
<dbReference type="CDD" id="cd02440">
    <property type="entry name" value="AdoMet_MTases"/>
    <property type="match status" value="1"/>
</dbReference>
<keyword evidence="5" id="KW-1185">Reference proteome</keyword>
<evidence type="ECO:0000256" key="2">
    <source>
        <dbReference type="ARBA" id="ARBA00022679"/>
    </source>
</evidence>
<dbReference type="EC" id="2.1.-.-" evidence="4"/>
<dbReference type="GO" id="GO:0008168">
    <property type="term" value="F:methyltransferase activity"/>
    <property type="evidence" value="ECO:0007669"/>
    <property type="project" value="UniProtKB-KW"/>
</dbReference>
<dbReference type="InterPro" id="IPR041698">
    <property type="entry name" value="Methyltransf_25"/>
</dbReference>
<organism evidence="4 5">
    <name type="scientific">Paenibacillus provencensis</name>
    <dbReference type="NCBI Taxonomy" id="441151"/>
    <lineage>
        <taxon>Bacteria</taxon>
        <taxon>Bacillati</taxon>
        <taxon>Bacillota</taxon>
        <taxon>Bacilli</taxon>
        <taxon>Bacillales</taxon>
        <taxon>Paenibacillaceae</taxon>
        <taxon>Paenibacillus</taxon>
    </lineage>
</organism>
<dbReference type="PANTHER" id="PTHR43861">
    <property type="entry name" value="TRANS-ACONITATE 2-METHYLTRANSFERASE-RELATED"/>
    <property type="match status" value="1"/>
</dbReference>
<feature type="domain" description="Methyltransferase" evidence="3">
    <location>
        <begin position="50"/>
        <end position="138"/>
    </location>
</feature>
<comment type="caution">
    <text evidence="4">The sequence shown here is derived from an EMBL/GenBank/DDBJ whole genome shotgun (WGS) entry which is preliminary data.</text>
</comment>
<proteinExistence type="predicted"/>
<keyword evidence="1 4" id="KW-0489">Methyltransferase</keyword>
<protein>
    <submittedName>
        <fullName evidence="4">Class I SAM-dependent methyltransferase</fullName>
        <ecNumber evidence="4">2.1.-.-</ecNumber>
    </submittedName>
</protein>
<gene>
    <name evidence="4" type="ORF">ACFQ3J_18345</name>
</gene>